<evidence type="ECO:0000256" key="13">
    <source>
        <dbReference type="ARBA" id="ARBA00050194"/>
    </source>
</evidence>
<comment type="subcellular location">
    <subcellularLocation>
        <location evidence="2">Membrane</location>
        <topology evidence="2">Multi-pass membrane protein</topology>
    </subcellularLocation>
</comment>
<keyword evidence="10 21" id="KW-0472">Membrane</keyword>
<feature type="transmembrane region" description="Helical" evidence="21">
    <location>
        <begin position="55"/>
        <end position="76"/>
    </location>
</feature>
<dbReference type="RefSeq" id="WP_211939681.1">
    <property type="nucleotide sequence ID" value="NZ_CP073078.1"/>
</dbReference>
<dbReference type="InterPro" id="IPR020946">
    <property type="entry name" value="Flavin_mOase-like"/>
</dbReference>
<comment type="similarity">
    <text evidence="3">Belongs to the FMO family.</text>
</comment>
<comment type="catalytic activity">
    <reaction evidence="18">
        <text>2 bromide + 4-hydroxybenzoate + 2 NADPH + 2 O2 + 5 H(+) = 2,4-dibromophenol + CO2 + 2 NADP(+) + 4 H2O</text>
        <dbReference type="Rhea" id="RHEA:56348"/>
        <dbReference type="ChEBI" id="CHEBI:15377"/>
        <dbReference type="ChEBI" id="CHEBI:15378"/>
        <dbReference type="ChEBI" id="CHEBI:15379"/>
        <dbReference type="ChEBI" id="CHEBI:15858"/>
        <dbReference type="ChEBI" id="CHEBI:16526"/>
        <dbReference type="ChEBI" id="CHEBI:17879"/>
        <dbReference type="ChEBI" id="CHEBI:34238"/>
        <dbReference type="ChEBI" id="CHEBI:57783"/>
        <dbReference type="ChEBI" id="CHEBI:58349"/>
        <dbReference type="EC" id="1.14.19.55"/>
    </reaction>
    <physiologicalReaction direction="left-to-right" evidence="18">
        <dbReference type="Rhea" id="RHEA:56349"/>
    </physiologicalReaction>
</comment>
<evidence type="ECO:0000256" key="20">
    <source>
        <dbReference type="ARBA" id="ARBA00069832"/>
    </source>
</evidence>
<comment type="catalytic activity">
    <reaction evidence="17">
        <text>3,4-dihydroxybenzoate + 2 bromide + 2 NADPH + 2 O2 + 5 H(+) = 3,5-dibromobenzene-1,2-diol + CO2 + 2 NADP(+) + 4 H2O</text>
        <dbReference type="Rhea" id="RHEA:56368"/>
        <dbReference type="ChEBI" id="CHEBI:15377"/>
        <dbReference type="ChEBI" id="CHEBI:15378"/>
        <dbReference type="ChEBI" id="CHEBI:15379"/>
        <dbReference type="ChEBI" id="CHEBI:15858"/>
        <dbReference type="ChEBI" id="CHEBI:16526"/>
        <dbReference type="ChEBI" id="CHEBI:36241"/>
        <dbReference type="ChEBI" id="CHEBI:57783"/>
        <dbReference type="ChEBI" id="CHEBI:58349"/>
        <dbReference type="ChEBI" id="CHEBI:140214"/>
        <dbReference type="EC" id="1.14.19.55"/>
    </reaction>
    <physiologicalReaction direction="left-to-right" evidence="17">
        <dbReference type="Rhea" id="RHEA:56369"/>
    </physiologicalReaction>
</comment>
<feature type="transmembrane region" description="Helical" evidence="21">
    <location>
        <begin position="104"/>
        <end position="126"/>
    </location>
</feature>
<evidence type="ECO:0000256" key="8">
    <source>
        <dbReference type="ARBA" id="ARBA00022989"/>
    </source>
</evidence>
<evidence type="ECO:0000256" key="6">
    <source>
        <dbReference type="ARBA" id="ARBA00022827"/>
    </source>
</evidence>
<evidence type="ECO:0000313" key="23">
    <source>
        <dbReference type="Proteomes" id="UP000676409"/>
    </source>
</evidence>
<evidence type="ECO:0000256" key="3">
    <source>
        <dbReference type="ARBA" id="ARBA00009183"/>
    </source>
</evidence>
<dbReference type="GO" id="GO:0050661">
    <property type="term" value="F:NADP binding"/>
    <property type="evidence" value="ECO:0007669"/>
    <property type="project" value="InterPro"/>
</dbReference>
<keyword evidence="23" id="KW-1185">Reference proteome</keyword>
<protein>
    <recommendedName>
        <fullName evidence="20">4-hydroxybenzoate brominase (decarboxylating)</fullName>
        <ecNumber evidence="11">1.14.13.148</ecNumber>
        <ecNumber evidence="19">1.14.19.55</ecNumber>
    </recommendedName>
    <alternativeName>
        <fullName evidence="12">Trimethylamine monooxygenase</fullName>
    </alternativeName>
</protein>
<keyword evidence="6" id="KW-0274">FAD</keyword>
<dbReference type="PRINTS" id="PR00370">
    <property type="entry name" value="FMOXYGENASE"/>
</dbReference>
<dbReference type="InterPro" id="IPR000960">
    <property type="entry name" value="Flavin_mOase"/>
</dbReference>
<dbReference type="GO" id="GO:0022857">
    <property type="term" value="F:transmembrane transporter activity"/>
    <property type="evidence" value="ECO:0007669"/>
    <property type="project" value="InterPro"/>
</dbReference>
<sequence>MDETLRDAARSFEQDKKRRRVLSTPRIVFLVVAAAAPLAAMVGNLPLALSRGNGAGMPGAFLLAALTLACFAVGYAQMSRRVVNTGAFYTYVAMGLGKPAGVGAAFIAVVAYVSMTIGMAGAFGYFVSLISQSLGTPVSWIPFAALGALITGVLGYRSIDLSSKVLGALMIAEIGVLAVFDLAVVAHQGLAALPAASFAPQTVFAPGFAVALMFAYTSFIGFESAALYGEEAREPARSIPAATYASVALIGVFYLLTGWITVGAIGVGHAKAFAAGQGGQMLFALIGQYCGKAAADVAGALLCTSLLASYLAIHNAATRYLFALAREKLLPPVLGRFNPVRYAPSNASLAVSGLTVACLAAFALSGADPYRLVFPALIGMATLGVICLQAFAALAIIAYFRRTKGANPWTTLVLPGVGAGGLILAVALVATNFRLLTQLDIAWVDALPALYGVVFALGIGFCLWLKARRPKVYAGLAVSDLRAQGERTAPRPRSYDGRVCIVGAGPAGLVAARAFKLEGVPYDQFERHTDVGGIWDIDNPGSSMYESAHFISSRYTSGFFGLPMPDSYPDYPDHRQILDYVKSFADAFDLRRGVNFGSGVARATPIGDGAEGGWDVTLQSGQARRYQTLVCANGVTWHPNLPAYPGLDRFAGDVRHTVEHRSSEALKGRRVLVVGAGNSGVDIACDAARSANAAFLSVRRGYRFVPKHIFGIPTDVFLSGQVHPPKGVMLPDDPSKMLDVLTGDLTRYGLPAPDHKALESHPIMNSQILHHLAHGDILAKPDIAEFTRTGAVFKDGTEEAFDLVLFATGYEYRIPYLDERLFTWNAGHPELYLNLFHRKLAGLSVLGFVEFASAAYQRFDEMAQMLVMDANIRQTGQGLEAWTRMKAEHRPNLRGAMSYVDSPRHANYVEVATYRRVLGEIRAQFGWFDPGPHTYDGLRVRSSAKAKVEAA</sequence>
<feature type="transmembrane region" description="Helical" evidence="21">
    <location>
        <begin position="297"/>
        <end position="322"/>
    </location>
</feature>
<dbReference type="PANTHER" id="PTHR23023">
    <property type="entry name" value="DIMETHYLANILINE MONOOXYGENASE"/>
    <property type="match status" value="1"/>
</dbReference>
<feature type="transmembrane region" description="Helical" evidence="21">
    <location>
        <begin position="376"/>
        <end position="400"/>
    </location>
</feature>
<reference evidence="22" key="1">
    <citation type="submission" date="2021-04" db="EMBL/GenBank/DDBJ databases">
        <title>The complete genome sequence of Caulobacter sp. S6.</title>
        <authorList>
            <person name="Tang Y."/>
            <person name="Ouyang W."/>
            <person name="Liu Q."/>
            <person name="Huang B."/>
            <person name="Guo Z."/>
            <person name="Lei P."/>
        </authorList>
    </citation>
    <scope>NUCLEOTIDE SEQUENCE</scope>
    <source>
        <strain evidence="22">S6</strain>
    </source>
</reference>
<name>A0A975G2L0_9CAUL</name>
<evidence type="ECO:0000256" key="17">
    <source>
        <dbReference type="ARBA" id="ARBA00052183"/>
    </source>
</evidence>
<feature type="transmembrane region" description="Helical" evidence="21">
    <location>
        <begin position="138"/>
        <end position="156"/>
    </location>
</feature>
<evidence type="ECO:0000256" key="10">
    <source>
        <dbReference type="ARBA" id="ARBA00023136"/>
    </source>
</evidence>
<feature type="transmembrane region" description="Helical" evidence="21">
    <location>
        <begin position="441"/>
        <end position="465"/>
    </location>
</feature>
<evidence type="ECO:0000256" key="19">
    <source>
        <dbReference type="ARBA" id="ARBA00066870"/>
    </source>
</evidence>
<keyword evidence="9" id="KW-0560">Oxidoreductase</keyword>
<feature type="transmembrane region" description="Helical" evidence="21">
    <location>
        <begin position="203"/>
        <end position="229"/>
    </location>
</feature>
<dbReference type="EC" id="1.14.19.55" evidence="19"/>
<evidence type="ECO:0000256" key="21">
    <source>
        <dbReference type="SAM" id="Phobius"/>
    </source>
</evidence>
<keyword evidence="4" id="KW-0285">Flavoprotein</keyword>
<dbReference type="Gene3D" id="1.20.1740.10">
    <property type="entry name" value="Amino acid/polyamine transporter I"/>
    <property type="match status" value="1"/>
</dbReference>
<evidence type="ECO:0000256" key="9">
    <source>
        <dbReference type="ARBA" id="ARBA00023002"/>
    </source>
</evidence>
<evidence type="ECO:0000256" key="1">
    <source>
        <dbReference type="ARBA" id="ARBA00001974"/>
    </source>
</evidence>
<accession>A0A975G2L0</accession>
<feature type="transmembrane region" description="Helical" evidence="21">
    <location>
        <begin position="27"/>
        <end position="49"/>
    </location>
</feature>
<dbReference type="GO" id="GO:0034899">
    <property type="term" value="F:trimethylamine monooxygenase activity"/>
    <property type="evidence" value="ECO:0007669"/>
    <property type="project" value="UniProtKB-EC"/>
</dbReference>
<dbReference type="InterPro" id="IPR002293">
    <property type="entry name" value="AA/rel_permease1"/>
</dbReference>
<dbReference type="GO" id="GO:0050660">
    <property type="term" value="F:flavin adenine dinucleotide binding"/>
    <property type="evidence" value="ECO:0007669"/>
    <property type="project" value="InterPro"/>
</dbReference>
<comment type="catalytic activity">
    <reaction evidence="14">
        <text>3-bromo-4,5-dihydroxybenzoate + bromide + NADPH + O2 + 3 H(+) = 3,5-dibromobenzene-1,2-diol + CO2 + NADP(+) + 2 H2O</text>
        <dbReference type="Rhea" id="RHEA:56376"/>
        <dbReference type="ChEBI" id="CHEBI:15377"/>
        <dbReference type="ChEBI" id="CHEBI:15378"/>
        <dbReference type="ChEBI" id="CHEBI:15379"/>
        <dbReference type="ChEBI" id="CHEBI:15858"/>
        <dbReference type="ChEBI" id="CHEBI:16526"/>
        <dbReference type="ChEBI" id="CHEBI:57783"/>
        <dbReference type="ChEBI" id="CHEBI:58349"/>
        <dbReference type="ChEBI" id="CHEBI:140211"/>
        <dbReference type="ChEBI" id="CHEBI:140214"/>
    </reaction>
    <physiologicalReaction direction="left-to-right" evidence="14">
        <dbReference type="Rhea" id="RHEA:56377"/>
    </physiologicalReaction>
</comment>
<feature type="transmembrane region" description="Helical" evidence="21">
    <location>
        <begin position="168"/>
        <end position="191"/>
    </location>
</feature>
<evidence type="ECO:0000256" key="5">
    <source>
        <dbReference type="ARBA" id="ARBA00022692"/>
    </source>
</evidence>
<evidence type="ECO:0000256" key="4">
    <source>
        <dbReference type="ARBA" id="ARBA00022630"/>
    </source>
</evidence>
<evidence type="ECO:0000256" key="16">
    <source>
        <dbReference type="ARBA" id="ARBA00051726"/>
    </source>
</evidence>
<comment type="catalytic activity">
    <reaction evidence="16">
        <text>3,4-dihydroxybenzoate + bromide + NADPH + O2 + 2 H(+) = 3-bromo-4,5-dihydroxybenzoate + NADP(+) + 2 H2O</text>
        <dbReference type="Rhea" id="RHEA:56372"/>
        <dbReference type="ChEBI" id="CHEBI:15377"/>
        <dbReference type="ChEBI" id="CHEBI:15378"/>
        <dbReference type="ChEBI" id="CHEBI:15379"/>
        <dbReference type="ChEBI" id="CHEBI:15858"/>
        <dbReference type="ChEBI" id="CHEBI:36241"/>
        <dbReference type="ChEBI" id="CHEBI:57783"/>
        <dbReference type="ChEBI" id="CHEBI:58349"/>
        <dbReference type="ChEBI" id="CHEBI:140211"/>
    </reaction>
    <physiologicalReaction direction="left-to-right" evidence="16">
        <dbReference type="Rhea" id="RHEA:56373"/>
    </physiologicalReaction>
</comment>
<feature type="transmembrane region" description="Helical" evidence="21">
    <location>
        <begin position="241"/>
        <end position="262"/>
    </location>
</feature>
<evidence type="ECO:0000256" key="11">
    <source>
        <dbReference type="ARBA" id="ARBA00034528"/>
    </source>
</evidence>
<dbReference type="KEGG" id="caul:KCG34_07075"/>
<organism evidence="22 23">
    <name type="scientific">Phenylobacterium montanum</name>
    <dbReference type="NCBI Taxonomy" id="2823693"/>
    <lineage>
        <taxon>Bacteria</taxon>
        <taxon>Pseudomonadati</taxon>
        <taxon>Pseudomonadota</taxon>
        <taxon>Alphaproteobacteria</taxon>
        <taxon>Caulobacterales</taxon>
        <taxon>Caulobacteraceae</taxon>
        <taxon>Phenylobacterium</taxon>
    </lineage>
</organism>
<dbReference type="EMBL" id="CP073078">
    <property type="protein sequence ID" value="QUD89629.1"/>
    <property type="molecule type" value="Genomic_DNA"/>
</dbReference>
<feature type="transmembrane region" description="Helical" evidence="21">
    <location>
        <begin position="343"/>
        <end position="364"/>
    </location>
</feature>
<dbReference type="FunFam" id="3.50.50.60:FF:000023">
    <property type="entry name" value="Dimethylaniline monooxygenase [N-oxide-forming]"/>
    <property type="match status" value="1"/>
</dbReference>
<dbReference type="SUPFAM" id="SSF51905">
    <property type="entry name" value="FAD/NAD(P)-binding domain"/>
    <property type="match status" value="2"/>
</dbReference>
<evidence type="ECO:0000256" key="18">
    <source>
        <dbReference type="ARBA" id="ARBA00052260"/>
    </source>
</evidence>
<dbReference type="InterPro" id="IPR036188">
    <property type="entry name" value="FAD/NAD-bd_sf"/>
</dbReference>
<dbReference type="Pfam" id="PF00743">
    <property type="entry name" value="FMO-like"/>
    <property type="match status" value="1"/>
</dbReference>
<dbReference type="AlphaFoldDB" id="A0A975G2L0"/>
<dbReference type="GO" id="GO:0016020">
    <property type="term" value="C:membrane"/>
    <property type="evidence" value="ECO:0007669"/>
    <property type="project" value="UniProtKB-SubCell"/>
</dbReference>
<keyword evidence="8 21" id="KW-1133">Transmembrane helix</keyword>
<evidence type="ECO:0000256" key="15">
    <source>
        <dbReference type="ARBA" id="ARBA00051354"/>
    </source>
</evidence>
<keyword evidence="7" id="KW-0521">NADP</keyword>
<keyword evidence="5 21" id="KW-0812">Transmembrane</keyword>
<comment type="catalytic activity">
    <reaction evidence="15">
        <text>bromide + 4-hydroxybenzoate + NADPH + O2 + 2 H(+) = 3-bromo-4-hydroxybenzoate + NADP(+) + 2 H2O</text>
        <dbReference type="Rhea" id="RHEA:56352"/>
        <dbReference type="ChEBI" id="CHEBI:15377"/>
        <dbReference type="ChEBI" id="CHEBI:15378"/>
        <dbReference type="ChEBI" id="CHEBI:15379"/>
        <dbReference type="ChEBI" id="CHEBI:15858"/>
        <dbReference type="ChEBI" id="CHEBI:17879"/>
        <dbReference type="ChEBI" id="CHEBI:57783"/>
        <dbReference type="ChEBI" id="CHEBI:58349"/>
        <dbReference type="ChEBI" id="CHEBI:140203"/>
    </reaction>
    <physiologicalReaction direction="left-to-right" evidence="15">
        <dbReference type="Rhea" id="RHEA:56353"/>
    </physiologicalReaction>
</comment>
<dbReference type="EC" id="1.14.13.148" evidence="11"/>
<evidence type="ECO:0000256" key="14">
    <source>
        <dbReference type="ARBA" id="ARBA00050583"/>
    </source>
</evidence>
<dbReference type="Gene3D" id="3.50.50.60">
    <property type="entry name" value="FAD/NAD(P)-binding domain"/>
    <property type="match status" value="1"/>
</dbReference>
<gene>
    <name evidence="22" type="ORF">KCG34_07075</name>
</gene>
<dbReference type="Proteomes" id="UP000676409">
    <property type="component" value="Chromosome"/>
</dbReference>
<feature type="transmembrane region" description="Helical" evidence="21">
    <location>
        <begin position="412"/>
        <end position="435"/>
    </location>
</feature>
<dbReference type="GO" id="GO:0004499">
    <property type="term" value="F:N,N-dimethylaniline monooxygenase activity"/>
    <property type="evidence" value="ECO:0007669"/>
    <property type="project" value="InterPro"/>
</dbReference>
<comment type="cofactor">
    <cofactor evidence="1">
        <name>FAD</name>
        <dbReference type="ChEBI" id="CHEBI:57692"/>
    </cofactor>
</comment>
<evidence type="ECO:0000313" key="22">
    <source>
        <dbReference type="EMBL" id="QUD89629.1"/>
    </source>
</evidence>
<dbReference type="Pfam" id="PF13520">
    <property type="entry name" value="AA_permease_2"/>
    <property type="match status" value="1"/>
</dbReference>
<evidence type="ECO:0000256" key="2">
    <source>
        <dbReference type="ARBA" id="ARBA00004141"/>
    </source>
</evidence>
<dbReference type="InterPro" id="IPR050346">
    <property type="entry name" value="FMO-like"/>
</dbReference>
<comment type="catalytic activity">
    <reaction evidence="13">
        <text>3-bromo-4-hydroxybenzoate + bromide + NADPH + O2 + 3 H(+) = 2,4-dibromophenol + CO2 + NADP(+) + 2 H2O</text>
        <dbReference type="Rhea" id="RHEA:56356"/>
        <dbReference type="ChEBI" id="CHEBI:15377"/>
        <dbReference type="ChEBI" id="CHEBI:15378"/>
        <dbReference type="ChEBI" id="CHEBI:15379"/>
        <dbReference type="ChEBI" id="CHEBI:15858"/>
        <dbReference type="ChEBI" id="CHEBI:16526"/>
        <dbReference type="ChEBI" id="CHEBI:34238"/>
        <dbReference type="ChEBI" id="CHEBI:57783"/>
        <dbReference type="ChEBI" id="CHEBI:58349"/>
        <dbReference type="ChEBI" id="CHEBI:140203"/>
    </reaction>
    <physiologicalReaction direction="left-to-right" evidence="13">
        <dbReference type="Rhea" id="RHEA:56357"/>
    </physiologicalReaction>
</comment>
<evidence type="ECO:0000256" key="7">
    <source>
        <dbReference type="ARBA" id="ARBA00022857"/>
    </source>
</evidence>
<evidence type="ECO:0000256" key="12">
    <source>
        <dbReference type="ARBA" id="ARBA00035159"/>
    </source>
</evidence>
<proteinExistence type="inferred from homology"/>